<dbReference type="Pfam" id="PF01381">
    <property type="entry name" value="HTH_3"/>
    <property type="match status" value="1"/>
</dbReference>
<dbReference type="InterPro" id="IPR050807">
    <property type="entry name" value="TransReg_Diox_bact_type"/>
</dbReference>
<dbReference type="CDD" id="cd00093">
    <property type="entry name" value="HTH_XRE"/>
    <property type="match status" value="1"/>
</dbReference>
<dbReference type="AlphaFoldDB" id="A0A9D2PEQ2"/>
<protein>
    <submittedName>
        <fullName evidence="3">Helix-turn-helix domain-containing protein</fullName>
    </submittedName>
</protein>
<dbReference type="SMART" id="SM00530">
    <property type="entry name" value="HTH_XRE"/>
    <property type="match status" value="1"/>
</dbReference>
<feature type="domain" description="HTH cro/C1-type" evidence="2">
    <location>
        <begin position="7"/>
        <end position="61"/>
    </location>
</feature>
<reference evidence="3" key="1">
    <citation type="journal article" date="2021" name="PeerJ">
        <title>Extensive microbial diversity within the chicken gut microbiome revealed by metagenomics and culture.</title>
        <authorList>
            <person name="Gilroy R."/>
            <person name="Ravi A."/>
            <person name="Getino M."/>
            <person name="Pursley I."/>
            <person name="Horton D.L."/>
            <person name="Alikhan N.F."/>
            <person name="Baker D."/>
            <person name="Gharbi K."/>
            <person name="Hall N."/>
            <person name="Watson M."/>
            <person name="Adriaenssens E.M."/>
            <person name="Foster-Nyarko E."/>
            <person name="Jarju S."/>
            <person name="Secka A."/>
            <person name="Antonio M."/>
            <person name="Oren A."/>
            <person name="Chaudhuri R.R."/>
            <person name="La Ragione R."/>
            <person name="Hildebrand F."/>
            <person name="Pallen M.J."/>
        </authorList>
    </citation>
    <scope>NUCLEOTIDE SEQUENCE</scope>
    <source>
        <strain evidence="3">CHK183-5548</strain>
    </source>
</reference>
<evidence type="ECO:0000256" key="1">
    <source>
        <dbReference type="ARBA" id="ARBA00023125"/>
    </source>
</evidence>
<dbReference type="InterPro" id="IPR010982">
    <property type="entry name" value="Lambda_DNA-bd_dom_sf"/>
</dbReference>
<keyword evidence="1" id="KW-0238">DNA-binding</keyword>
<dbReference type="PANTHER" id="PTHR46797:SF1">
    <property type="entry name" value="METHYLPHOSPHONATE SYNTHASE"/>
    <property type="match status" value="1"/>
</dbReference>
<sequence length="98" mass="10995">MDVGARITSLRTAKHYTVNKLATLAGISQSYLRDVELGNKNPTVEVLSYVCDALGISLSEFFDDETEKKLISDPLINAIYQLNKEQRESLLTFLNTIK</sequence>
<evidence type="ECO:0000313" key="3">
    <source>
        <dbReference type="EMBL" id="HJC48701.1"/>
    </source>
</evidence>
<proteinExistence type="predicted"/>
<evidence type="ECO:0000313" key="4">
    <source>
        <dbReference type="Proteomes" id="UP000823883"/>
    </source>
</evidence>
<dbReference type="EMBL" id="DWWL01000076">
    <property type="protein sequence ID" value="HJC48701.1"/>
    <property type="molecule type" value="Genomic_DNA"/>
</dbReference>
<dbReference type="GO" id="GO:0005829">
    <property type="term" value="C:cytosol"/>
    <property type="evidence" value="ECO:0007669"/>
    <property type="project" value="TreeGrafter"/>
</dbReference>
<dbReference type="GO" id="GO:0003700">
    <property type="term" value="F:DNA-binding transcription factor activity"/>
    <property type="evidence" value="ECO:0007669"/>
    <property type="project" value="TreeGrafter"/>
</dbReference>
<dbReference type="Gene3D" id="1.10.260.40">
    <property type="entry name" value="lambda repressor-like DNA-binding domains"/>
    <property type="match status" value="1"/>
</dbReference>
<dbReference type="PROSITE" id="PS50943">
    <property type="entry name" value="HTH_CROC1"/>
    <property type="match status" value="1"/>
</dbReference>
<dbReference type="InterPro" id="IPR001387">
    <property type="entry name" value="Cro/C1-type_HTH"/>
</dbReference>
<reference evidence="3" key="2">
    <citation type="submission" date="2021-04" db="EMBL/GenBank/DDBJ databases">
        <authorList>
            <person name="Gilroy R."/>
        </authorList>
    </citation>
    <scope>NUCLEOTIDE SEQUENCE</scope>
    <source>
        <strain evidence="3">CHK183-5548</strain>
    </source>
</reference>
<gene>
    <name evidence="3" type="ORF">IAA04_11680</name>
</gene>
<accession>A0A9D2PEQ2</accession>
<dbReference type="Proteomes" id="UP000823883">
    <property type="component" value="Unassembled WGS sequence"/>
</dbReference>
<dbReference type="PANTHER" id="PTHR46797">
    <property type="entry name" value="HTH-TYPE TRANSCRIPTIONAL REGULATOR"/>
    <property type="match status" value="1"/>
</dbReference>
<dbReference type="SUPFAM" id="SSF47413">
    <property type="entry name" value="lambda repressor-like DNA-binding domains"/>
    <property type="match status" value="1"/>
</dbReference>
<dbReference type="GO" id="GO:0003677">
    <property type="term" value="F:DNA binding"/>
    <property type="evidence" value="ECO:0007669"/>
    <property type="project" value="UniProtKB-KW"/>
</dbReference>
<comment type="caution">
    <text evidence="3">The sequence shown here is derived from an EMBL/GenBank/DDBJ whole genome shotgun (WGS) entry which is preliminary data.</text>
</comment>
<organism evidence="3 4">
    <name type="scientific">Candidatus Lachnoclostridium pullistercoris</name>
    <dbReference type="NCBI Taxonomy" id="2838632"/>
    <lineage>
        <taxon>Bacteria</taxon>
        <taxon>Bacillati</taxon>
        <taxon>Bacillota</taxon>
        <taxon>Clostridia</taxon>
        <taxon>Lachnospirales</taxon>
        <taxon>Lachnospiraceae</taxon>
    </lineage>
</organism>
<name>A0A9D2PEQ2_9FIRM</name>
<evidence type="ECO:0000259" key="2">
    <source>
        <dbReference type="PROSITE" id="PS50943"/>
    </source>
</evidence>